<accession>A0A2S4HGM7</accession>
<comment type="caution">
    <text evidence="2">The sequence shown here is derived from an EMBL/GenBank/DDBJ whole genome shotgun (WGS) entry which is preliminary data.</text>
</comment>
<dbReference type="Gene3D" id="1.10.8.1180">
    <property type="match status" value="1"/>
</dbReference>
<dbReference type="Pfam" id="PF17948">
    <property type="entry name" value="DnaT"/>
    <property type="match status" value="1"/>
</dbReference>
<protein>
    <recommendedName>
        <fullName evidence="1">DnaT DNA-binding domain-containing protein</fullName>
    </recommendedName>
</protein>
<dbReference type="Proteomes" id="UP000237222">
    <property type="component" value="Unassembled WGS sequence"/>
</dbReference>
<gene>
    <name evidence="2" type="ORF">C0068_08290</name>
</gene>
<dbReference type="InterPro" id="IPR040480">
    <property type="entry name" value="DnaT_DNA_bind"/>
</dbReference>
<evidence type="ECO:0000259" key="1">
    <source>
        <dbReference type="Pfam" id="PF17948"/>
    </source>
</evidence>
<proteinExistence type="predicted"/>
<evidence type="ECO:0000313" key="3">
    <source>
        <dbReference type="Proteomes" id="UP000237222"/>
    </source>
</evidence>
<dbReference type="RefSeq" id="WP_103684022.1">
    <property type="nucleotide sequence ID" value="NZ_PQGG01000019.1"/>
</dbReference>
<dbReference type="OrthoDB" id="6174582at2"/>
<feature type="domain" description="DnaT DNA-binding" evidence="1">
    <location>
        <begin position="192"/>
        <end position="252"/>
    </location>
</feature>
<dbReference type="EMBL" id="PQGG01000019">
    <property type="protein sequence ID" value="POP53080.1"/>
    <property type="molecule type" value="Genomic_DNA"/>
</dbReference>
<evidence type="ECO:0000313" key="2">
    <source>
        <dbReference type="EMBL" id="POP53080.1"/>
    </source>
</evidence>
<sequence>MSVSIRLSDDEEDALRGLRLDARLLYLMGIRPFMDYSTGIVGVKRIVCYKGFRELLEVAPDRGSKLGAVSAPSKSLVRNLLVLLERHGLVEKIPQRRRVDAMVFKLPLAIVDEKIRSGEQRHISVIGGSRKAATQKNTDKSNVKQFVIRAAEVSADIDDQHINNCEQRHTSVLPLSTTTTKNISSANGGKLLAADWLPAVDTMTRLVRDEFVDAQFVDEYTAEFVMFWTESGVAKASWDAVFFRQCLDQWKLRRFSWRQR</sequence>
<dbReference type="AlphaFoldDB" id="A0A2S4HGM7"/>
<name>A0A2S4HGM7_9GAMM</name>
<reference evidence="2" key="1">
    <citation type="submission" date="2018-01" db="EMBL/GenBank/DDBJ databases">
        <authorList>
            <person name="Yu X.-D."/>
        </authorList>
    </citation>
    <scope>NUCLEOTIDE SEQUENCE</scope>
    <source>
        <strain evidence="2">ZX-21</strain>
    </source>
</reference>
<organism evidence="2 3">
    <name type="scientific">Zhongshania marina</name>
    <dbReference type="NCBI Taxonomy" id="2304603"/>
    <lineage>
        <taxon>Bacteria</taxon>
        <taxon>Pseudomonadati</taxon>
        <taxon>Pseudomonadota</taxon>
        <taxon>Gammaproteobacteria</taxon>
        <taxon>Cellvibrionales</taxon>
        <taxon>Spongiibacteraceae</taxon>
        <taxon>Zhongshania</taxon>
    </lineage>
</organism>